<dbReference type="PRINTS" id="PR01161">
    <property type="entry name" value="TUBULIN"/>
</dbReference>
<evidence type="ECO:0000256" key="2">
    <source>
        <dbReference type="ARBA" id="ARBA00022701"/>
    </source>
</evidence>
<evidence type="ECO:0000313" key="10">
    <source>
        <dbReference type="EMBL" id="VEL10782.1"/>
    </source>
</evidence>
<dbReference type="GO" id="GO:0016787">
    <property type="term" value="F:hydrolase activity"/>
    <property type="evidence" value="ECO:0007669"/>
    <property type="project" value="UniProtKB-KW"/>
</dbReference>
<dbReference type="GO" id="GO:0005200">
    <property type="term" value="F:structural constituent of cytoskeleton"/>
    <property type="evidence" value="ECO:0007669"/>
    <property type="project" value="InterPro"/>
</dbReference>
<sequence length="562" mass="60861">MLCNPSLMLPSTDRSSVTPTLLETTRRLVEATDRFQGFFTFSSLAGGSGSSLLCSFLDASSCEFGRHSSIQLCMVPGGQLSSGPTEPYNTVLSLNKLNEASLGSDLICLLDNAALYTICSEQLSVRRPSFTSVNRVIAPMVAGLSAGLRFQVPASYSLAEYLTNLVPFPKVKFPLISYSPFGQAIEDRGQVHSVDLMTQEVFAPANRTISVPSGDELQLASCLVYRGDVSPADAIRAMKTVKRKAGFRVVEWCPTGFKVSFTPQPAICLPGHGPTRLTRSLTLMTNSSCIQPLFTGLLADFDLLFRKRAFVHWFAGEGMEEAEFLEARSGLLDVLDDLDMIFAQASCENTSASTVGGPGTRSHFTLPSNGLETRSCESQLYAKQTHVMGDSDYAFETNGRMKKPSSGPRIPSLSSAKTGDGAEPKNVKRLASLFVDTGDNCSKPVTTMSNFTQVRCASPRPVGAQLPAGTIKRRELFTNFMDPSTDLKCCKTLDSTICTGLHDELNPPENVKPKSIRKMESHLASAKQIDIYTQLGFELPAFSGSESTADVSEIRLDSRSCA</sequence>
<name>A0A3S5CIF0_9PLAT</name>
<dbReference type="PANTHER" id="PTHR11588">
    <property type="entry name" value="TUBULIN"/>
    <property type="match status" value="1"/>
</dbReference>
<evidence type="ECO:0000256" key="7">
    <source>
        <dbReference type="SAM" id="MobiDB-lite"/>
    </source>
</evidence>
<dbReference type="InterPro" id="IPR008280">
    <property type="entry name" value="Tub_FtsZ_C"/>
</dbReference>
<evidence type="ECO:0000256" key="1">
    <source>
        <dbReference type="ARBA" id="ARBA00009636"/>
    </source>
</evidence>
<accession>A0A3S5CIF0</accession>
<dbReference type="InterPro" id="IPR023123">
    <property type="entry name" value="Tubulin_C"/>
</dbReference>
<keyword evidence="11" id="KW-1185">Reference proteome</keyword>
<dbReference type="AlphaFoldDB" id="A0A3S5CIF0"/>
<comment type="similarity">
    <text evidence="1">Belongs to the tubulin family.</text>
</comment>
<proteinExistence type="inferred from homology"/>
<feature type="domain" description="Tubulin/FtsZ GTPase" evidence="8">
    <location>
        <begin position="22"/>
        <end position="119"/>
    </location>
</feature>
<evidence type="ECO:0000256" key="5">
    <source>
        <dbReference type="ARBA" id="ARBA00023134"/>
    </source>
</evidence>
<organism evidence="10 11">
    <name type="scientific">Protopolystoma xenopodis</name>
    <dbReference type="NCBI Taxonomy" id="117903"/>
    <lineage>
        <taxon>Eukaryota</taxon>
        <taxon>Metazoa</taxon>
        <taxon>Spiralia</taxon>
        <taxon>Lophotrochozoa</taxon>
        <taxon>Platyhelminthes</taxon>
        <taxon>Monogenea</taxon>
        <taxon>Polyopisthocotylea</taxon>
        <taxon>Polystomatidea</taxon>
        <taxon>Polystomatidae</taxon>
        <taxon>Protopolystoma</taxon>
    </lineage>
</organism>
<dbReference type="InterPro" id="IPR002452">
    <property type="entry name" value="Alpha_tubulin"/>
</dbReference>
<evidence type="ECO:0000313" key="11">
    <source>
        <dbReference type="Proteomes" id="UP000784294"/>
    </source>
</evidence>
<dbReference type="GO" id="GO:0007017">
    <property type="term" value="P:microtubule-based process"/>
    <property type="evidence" value="ECO:0007669"/>
    <property type="project" value="InterPro"/>
</dbReference>
<dbReference type="SUPFAM" id="SSF52490">
    <property type="entry name" value="Tubulin nucleotide-binding domain-like"/>
    <property type="match status" value="1"/>
</dbReference>
<dbReference type="Pfam" id="PF03953">
    <property type="entry name" value="Tubulin_C"/>
    <property type="match status" value="1"/>
</dbReference>
<comment type="caution">
    <text evidence="10">The sequence shown here is derived from an EMBL/GenBank/DDBJ whole genome shotgun (WGS) entry which is preliminary data.</text>
</comment>
<reference evidence="10" key="1">
    <citation type="submission" date="2018-11" db="EMBL/GenBank/DDBJ databases">
        <authorList>
            <consortium name="Pathogen Informatics"/>
        </authorList>
    </citation>
    <scope>NUCLEOTIDE SEQUENCE</scope>
</reference>
<dbReference type="SUPFAM" id="SSF55307">
    <property type="entry name" value="Tubulin C-terminal domain-like"/>
    <property type="match status" value="1"/>
</dbReference>
<dbReference type="Pfam" id="PF00091">
    <property type="entry name" value="Tubulin"/>
    <property type="match status" value="1"/>
</dbReference>
<dbReference type="InterPro" id="IPR037103">
    <property type="entry name" value="Tubulin/FtsZ-like_C"/>
</dbReference>
<protein>
    <recommendedName>
        <fullName evidence="12">Tubulin/FtsZ 2-layer sandwich domain-containing protein</fullName>
    </recommendedName>
</protein>
<dbReference type="SMR" id="A0A3S5CIF0"/>
<keyword evidence="5" id="KW-0342">GTP-binding</keyword>
<dbReference type="Proteomes" id="UP000784294">
    <property type="component" value="Unassembled WGS sequence"/>
</dbReference>
<dbReference type="EMBL" id="CAAALY010009916">
    <property type="protein sequence ID" value="VEL10782.1"/>
    <property type="molecule type" value="Genomic_DNA"/>
</dbReference>
<evidence type="ECO:0000256" key="4">
    <source>
        <dbReference type="ARBA" id="ARBA00022801"/>
    </source>
</evidence>
<keyword evidence="2" id="KW-0493">Microtubule</keyword>
<dbReference type="Gene3D" id="1.10.287.600">
    <property type="entry name" value="Helix hairpin bin"/>
    <property type="match status" value="1"/>
</dbReference>
<dbReference type="Gene3D" id="3.40.50.1440">
    <property type="entry name" value="Tubulin/FtsZ, GTPase domain"/>
    <property type="match status" value="1"/>
</dbReference>
<evidence type="ECO:0000259" key="8">
    <source>
        <dbReference type="Pfam" id="PF00091"/>
    </source>
</evidence>
<dbReference type="InterPro" id="IPR018316">
    <property type="entry name" value="Tubulin/FtsZ_2-layer-sand-dom"/>
</dbReference>
<keyword evidence="3" id="KW-0547">Nucleotide-binding</keyword>
<dbReference type="Gene3D" id="3.30.1330.20">
    <property type="entry name" value="Tubulin/FtsZ, C-terminal domain"/>
    <property type="match status" value="1"/>
</dbReference>
<dbReference type="InterPro" id="IPR036525">
    <property type="entry name" value="Tubulin/FtsZ_GTPase_sf"/>
</dbReference>
<dbReference type="PRINTS" id="PR01162">
    <property type="entry name" value="ALPHATUBULIN"/>
</dbReference>
<dbReference type="GO" id="GO:0005874">
    <property type="term" value="C:microtubule"/>
    <property type="evidence" value="ECO:0007669"/>
    <property type="project" value="UniProtKB-KW"/>
</dbReference>
<feature type="domain" description="Tubulin/FtsZ 2-layer sandwich" evidence="9">
    <location>
        <begin position="169"/>
        <end position="297"/>
    </location>
</feature>
<comment type="catalytic activity">
    <reaction evidence="6">
        <text>GTP + H2O = GDP + phosphate + H(+)</text>
        <dbReference type="Rhea" id="RHEA:19669"/>
        <dbReference type="ChEBI" id="CHEBI:15377"/>
        <dbReference type="ChEBI" id="CHEBI:15378"/>
        <dbReference type="ChEBI" id="CHEBI:37565"/>
        <dbReference type="ChEBI" id="CHEBI:43474"/>
        <dbReference type="ChEBI" id="CHEBI:58189"/>
    </reaction>
    <physiologicalReaction direction="left-to-right" evidence="6">
        <dbReference type="Rhea" id="RHEA:19670"/>
    </physiologicalReaction>
</comment>
<evidence type="ECO:0000259" key="9">
    <source>
        <dbReference type="Pfam" id="PF03953"/>
    </source>
</evidence>
<gene>
    <name evidence="10" type="ORF">PXEA_LOCUS4222</name>
</gene>
<evidence type="ECO:0008006" key="12">
    <source>
        <dbReference type="Google" id="ProtNLM"/>
    </source>
</evidence>
<keyword evidence="4" id="KW-0378">Hydrolase</keyword>
<dbReference type="GO" id="GO:0005525">
    <property type="term" value="F:GTP binding"/>
    <property type="evidence" value="ECO:0007669"/>
    <property type="project" value="UniProtKB-KW"/>
</dbReference>
<feature type="region of interest" description="Disordered" evidence="7">
    <location>
        <begin position="396"/>
        <end position="423"/>
    </location>
</feature>
<evidence type="ECO:0000256" key="3">
    <source>
        <dbReference type="ARBA" id="ARBA00022741"/>
    </source>
</evidence>
<dbReference type="InterPro" id="IPR000217">
    <property type="entry name" value="Tubulin"/>
</dbReference>
<evidence type="ECO:0000256" key="6">
    <source>
        <dbReference type="ARBA" id="ARBA00049117"/>
    </source>
</evidence>
<dbReference type="InterPro" id="IPR003008">
    <property type="entry name" value="Tubulin_FtsZ_GTPase"/>
</dbReference>